<sequence>MASIVLLLNSYFITLPSPQNPAYFRIEQNMPLVELKLDKSKSKSIPSSVNEASITEV</sequence>
<comment type="caution">
    <text evidence="1">The sequence shown here is derived from an EMBL/GenBank/DDBJ whole genome shotgun (WGS) entry which is preliminary data.</text>
</comment>
<name>A0AAW0LP36_QUESU</name>
<gene>
    <name evidence="1" type="ORF">CFP56_036150</name>
</gene>
<dbReference type="AlphaFoldDB" id="A0AAW0LP36"/>
<reference evidence="1 2" key="1">
    <citation type="journal article" date="2018" name="Sci. Data">
        <title>The draft genome sequence of cork oak.</title>
        <authorList>
            <person name="Ramos A.M."/>
            <person name="Usie A."/>
            <person name="Barbosa P."/>
            <person name="Barros P.M."/>
            <person name="Capote T."/>
            <person name="Chaves I."/>
            <person name="Simoes F."/>
            <person name="Abreu I."/>
            <person name="Carrasquinho I."/>
            <person name="Faro C."/>
            <person name="Guimaraes J.B."/>
            <person name="Mendonca D."/>
            <person name="Nobrega F."/>
            <person name="Rodrigues L."/>
            <person name="Saibo N.J.M."/>
            <person name="Varela M.C."/>
            <person name="Egas C."/>
            <person name="Matos J."/>
            <person name="Miguel C.M."/>
            <person name="Oliveira M.M."/>
            <person name="Ricardo C.P."/>
            <person name="Goncalves S."/>
        </authorList>
    </citation>
    <scope>NUCLEOTIDE SEQUENCE [LARGE SCALE GENOMIC DNA]</scope>
    <source>
        <strain evidence="2">cv. HL8</strain>
    </source>
</reference>
<dbReference type="Proteomes" id="UP000237347">
    <property type="component" value="Unassembled WGS sequence"/>
</dbReference>
<accession>A0AAW0LP36</accession>
<keyword evidence="2" id="KW-1185">Reference proteome</keyword>
<dbReference type="EMBL" id="PKMF04000066">
    <property type="protein sequence ID" value="KAK7853325.1"/>
    <property type="molecule type" value="Genomic_DNA"/>
</dbReference>
<protein>
    <submittedName>
        <fullName evidence="1">Uncharacterized protein</fullName>
    </submittedName>
</protein>
<proteinExistence type="predicted"/>
<evidence type="ECO:0000313" key="2">
    <source>
        <dbReference type="Proteomes" id="UP000237347"/>
    </source>
</evidence>
<organism evidence="1 2">
    <name type="scientific">Quercus suber</name>
    <name type="common">Cork oak</name>
    <dbReference type="NCBI Taxonomy" id="58331"/>
    <lineage>
        <taxon>Eukaryota</taxon>
        <taxon>Viridiplantae</taxon>
        <taxon>Streptophyta</taxon>
        <taxon>Embryophyta</taxon>
        <taxon>Tracheophyta</taxon>
        <taxon>Spermatophyta</taxon>
        <taxon>Magnoliopsida</taxon>
        <taxon>eudicotyledons</taxon>
        <taxon>Gunneridae</taxon>
        <taxon>Pentapetalae</taxon>
        <taxon>rosids</taxon>
        <taxon>fabids</taxon>
        <taxon>Fagales</taxon>
        <taxon>Fagaceae</taxon>
        <taxon>Quercus</taxon>
    </lineage>
</organism>
<evidence type="ECO:0000313" key="1">
    <source>
        <dbReference type="EMBL" id="KAK7853325.1"/>
    </source>
</evidence>